<dbReference type="EMBL" id="BMIB01000001">
    <property type="protein sequence ID" value="GGH62753.1"/>
    <property type="molecule type" value="Genomic_DNA"/>
</dbReference>
<dbReference type="InterPro" id="IPR050553">
    <property type="entry name" value="Thioredoxin_ResA/DsbE_sf"/>
</dbReference>
<dbReference type="InterPro" id="IPR013766">
    <property type="entry name" value="Thioredoxin_domain"/>
</dbReference>
<feature type="signal peptide" evidence="5">
    <location>
        <begin position="1"/>
        <end position="18"/>
    </location>
</feature>
<evidence type="ECO:0000313" key="8">
    <source>
        <dbReference type="Proteomes" id="UP000627292"/>
    </source>
</evidence>
<dbReference type="GO" id="GO:0030313">
    <property type="term" value="C:cell envelope"/>
    <property type="evidence" value="ECO:0007669"/>
    <property type="project" value="UniProtKB-SubCell"/>
</dbReference>
<dbReference type="InterPro" id="IPR025380">
    <property type="entry name" value="DUF4369"/>
</dbReference>
<dbReference type="CDD" id="cd02966">
    <property type="entry name" value="TlpA_like_family"/>
    <property type="match status" value="1"/>
</dbReference>
<sequence length="350" mass="39079">MRFLISGCLLLLCITGIAQPHTFTLKGKIGSLEAPAKLYLRYSINKTPHIDSVTLKRGVFQFTGKTDDPVPASLLLSRNGKPIQWPYDELMFYIDAGTLLINSRDSIKNAIVAGSTVNEEFRQYNRLMASIQSGESPYQTLKHEAAAVNRKFVIEHPASLISLTAIRFMSNDADTLPVFDSLLVLFNGLDKQLQAGKKGQELYASLQKKRRLLPGMTAPDFLQPDSTGKPFSLSSLRGRYVLLDFWASWCKPCRAANKELVKLYAKYQGKNFTMLGVSVDTKRDAWLKAVSDDQLPWLQLCDLQKDNAAAILYQIYGVPTTYLLDPSGTIIARNIHGKALEEMLAQLPLM</sequence>
<dbReference type="Proteomes" id="UP000627292">
    <property type="component" value="Unassembled WGS sequence"/>
</dbReference>
<dbReference type="SUPFAM" id="SSF52833">
    <property type="entry name" value="Thioredoxin-like"/>
    <property type="match status" value="1"/>
</dbReference>
<dbReference type="Gene3D" id="3.40.30.10">
    <property type="entry name" value="Glutaredoxin"/>
    <property type="match status" value="1"/>
</dbReference>
<reference evidence="7" key="1">
    <citation type="journal article" date="2014" name="Int. J. Syst. Evol. Microbiol.">
        <title>Complete genome sequence of Corynebacterium casei LMG S-19264T (=DSM 44701T), isolated from a smear-ripened cheese.</title>
        <authorList>
            <consortium name="US DOE Joint Genome Institute (JGI-PGF)"/>
            <person name="Walter F."/>
            <person name="Albersmeier A."/>
            <person name="Kalinowski J."/>
            <person name="Ruckert C."/>
        </authorList>
    </citation>
    <scope>NUCLEOTIDE SEQUENCE</scope>
    <source>
        <strain evidence="7">CGMCC 1.15290</strain>
    </source>
</reference>
<dbReference type="GO" id="GO:0016209">
    <property type="term" value="F:antioxidant activity"/>
    <property type="evidence" value="ECO:0007669"/>
    <property type="project" value="InterPro"/>
</dbReference>
<feature type="domain" description="Thioredoxin" evidence="6">
    <location>
        <begin position="212"/>
        <end position="350"/>
    </location>
</feature>
<dbReference type="GO" id="GO:0017004">
    <property type="term" value="P:cytochrome complex assembly"/>
    <property type="evidence" value="ECO:0007669"/>
    <property type="project" value="UniProtKB-KW"/>
</dbReference>
<evidence type="ECO:0000313" key="7">
    <source>
        <dbReference type="EMBL" id="GGH62753.1"/>
    </source>
</evidence>
<dbReference type="Pfam" id="PF00578">
    <property type="entry name" value="AhpC-TSA"/>
    <property type="match status" value="1"/>
</dbReference>
<evidence type="ECO:0000256" key="4">
    <source>
        <dbReference type="ARBA" id="ARBA00023284"/>
    </source>
</evidence>
<evidence type="ECO:0000256" key="5">
    <source>
        <dbReference type="SAM" id="SignalP"/>
    </source>
</evidence>
<evidence type="ECO:0000259" key="6">
    <source>
        <dbReference type="PROSITE" id="PS51352"/>
    </source>
</evidence>
<keyword evidence="2" id="KW-0201">Cytochrome c-type biogenesis</keyword>
<name>A0A917MTH8_9BACT</name>
<dbReference type="AlphaFoldDB" id="A0A917MTH8"/>
<keyword evidence="3" id="KW-1015">Disulfide bond</keyword>
<accession>A0A917MTH8</accession>
<keyword evidence="8" id="KW-1185">Reference proteome</keyword>
<dbReference type="InterPro" id="IPR036249">
    <property type="entry name" value="Thioredoxin-like_sf"/>
</dbReference>
<dbReference type="InterPro" id="IPR000866">
    <property type="entry name" value="AhpC/TSA"/>
</dbReference>
<protein>
    <submittedName>
        <fullName evidence="7">Thiol:disulfide interchange protein</fullName>
    </submittedName>
</protein>
<evidence type="ECO:0000256" key="2">
    <source>
        <dbReference type="ARBA" id="ARBA00022748"/>
    </source>
</evidence>
<dbReference type="GO" id="GO:0016491">
    <property type="term" value="F:oxidoreductase activity"/>
    <property type="evidence" value="ECO:0007669"/>
    <property type="project" value="InterPro"/>
</dbReference>
<dbReference type="RefSeq" id="WP_188951153.1">
    <property type="nucleotide sequence ID" value="NZ_BMIB01000001.1"/>
</dbReference>
<evidence type="ECO:0000256" key="3">
    <source>
        <dbReference type="ARBA" id="ARBA00023157"/>
    </source>
</evidence>
<evidence type="ECO:0000256" key="1">
    <source>
        <dbReference type="ARBA" id="ARBA00004196"/>
    </source>
</evidence>
<proteinExistence type="predicted"/>
<gene>
    <name evidence="7" type="ORF">GCM10011379_12990</name>
</gene>
<keyword evidence="5" id="KW-0732">Signal</keyword>
<comment type="caution">
    <text evidence="7">The sequence shown here is derived from an EMBL/GenBank/DDBJ whole genome shotgun (WGS) entry which is preliminary data.</text>
</comment>
<organism evidence="7 8">
    <name type="scientific">Filimonas zeae</name>
    <dbReference type="NCBI Taxonomy" id="1737353"/>
    <lineage>
        <taxon>Bacteria</taxon>
        <taxon>Pseudomonadati</taxon>
        <taxon>Bacteroidota</taxon>
        <taxon>Chitinophagia</taxon>
        <taxon>Chitinophagales</taxon>
        <taxon>Chitinophagaceae</taxon>
        <taxon>Filimonas</taxon>
    </lineage>
</organism>
<dbReference type="PANTHER" id="PTHR42852:SF6">
    <property type="entry name" value="THIOL:DISULFIDE INTERCHANGE PROTEIN DSBE"/>
    <property type="match status" value="1"/>
</dbReference>
<reference evidence="7" key="2">
    <citation type="submission" date="2020-09" db="EMBL/GenBank/DDBJ databases">
        <authorList>
            <person name="Sun Q."/>
            <person name="Zhou Y."/>
        </authorList>
    </citation>
    <scope>NUCLEOTIDE SEQUENCE</scope>
    <source>
        <strain evidence="7">CGMCC 1.15290</strain>
    </source>
</reference>
<keyword evidence="4" id="KW-0676">Redox-active center</keyword>
<feature type="chain" id="PRO_5037044178" evidence="5">
    <location>
        <begin position="19"/>
        <end position="350"/>
    </location>
</feature>
<dbReference type="PROSITE" id="PS51352">
    <property type="entry name" value="THIOREDOXIN_2"/>
    <property type="match status" value="1"/>
</dbReference>
<dbReference type="PANTHER" id="PTHR42852">
    <property type="entry name" value="THIOL:DISULFIDE INTERCHANGE PROTEIN DSBE"/>
    <property type="match status" value="1"/>
</dbReference>
<comment type="subcellular location">
    <subcellularLocation>
        <location evidence="1">Cell envelope</location>
    </subcellularLocation>
</comment>
<dbReference type="Pfam" id="PF14289">
    <property type="entry name" value="DUF4369"/>
    <property type="match status" value="1"/>
</dbReference>